<protein>
    <submittedName>
        <fullName evidence="3">RNA polymerase subunit sigma</fullName>
    </submittedName>
</protein>
<dbReference type="Pfam" id="PF08722">
    <property type="entry name" value="Tn7_TnsA-like_N"/>
    <property type="match status" value="1"/>
</dbReference>
<organism evidence="3">
    <name type="scientific">Salmonella enterica subsp. enterica serovar Aqua</name>
    <dbReference type="NCBI Taxonomy" id="1302615"/>
    <lineage>
        <taxon>Bacteria</taxon>
        <taxon>Pseudomonadati</taxon>
        <taxon>Pseudomonadota</taxon>
        <taxon>Gammaproteobacteria</taxon>
        <taxon>Enterobacterales</taxon>
        <taxon>Enterobacteriaceae</taxon>
        <taxon>Salmonella</taxon>
    </lineage>
</organism>
<dbReference type="GO" id="GO:0006352">
    <property type="term" value="P:DNA-templated transcription initiation"/>
    <property type="evidence" value="ECO:0007669"/>
    <property type="project" value="InterPro"/>
</dbReference>
<dbReference type="EMBL" id="AAHUDZ010000085">
    <property type="protein sequence ID" value="ECA3795377.1"/>
    <property type="molecule type" value="Genomic_DNA"/>
</dbReference>
<dbReference type="InterPro" id="IPR013324">
    <property type="entry name" value="RNA_pol_sigma_r3/r4-like"/>
</dbReference>
<evidence type="ECO:0000313" key="3">
    <source>
        <dbReference type="EMBL" id="ECA3795377.1"/>
    </source>
</evidence>
<evidence type="ECO:0000256" key="1">
    <source>
        <dbReference type="SAM" id="MobiDB-lite"/>
    </source>
</evidence>
<dbReference type="CDD" id="cd06171">
    <property type="entry name" value="Sigma70_r4"/>
    <property type="match status" value="1"/>
</dbReference>
<dbReference type="Gene3D" id="1.10.10.10">
    <property type="entry name" value="Winged helix-like DNA-binding domain superfamily/Winged helix DNA-binding domain"/>
    <property type="match status" value="1"/>
</dbReference>
<dbReference type="PROSITE" id="PS00716">
    <property type="entry name" value="SIGMA70_2"/>
    <property type="match status" value="1"/>
</dbReference>
<dbReference type="SUPFAM" id="SSF88659">
    <property type="entry name" value="Sigma3 and sigma4 domains of RNA polymerase sigma factors"/>
    <property type="match status" value="1"/>
</dbReference>
<dbReference type="Pfam" id="PF04545">
    <property type="entry name" value="Sigma70_r4"/>
    <property type="match status" value="1"/>
</dbReference>
<dbReference type="InterPro" id="IPR000943">
    <property type="entry name" value="RNA_pol_sigma70"/>
</dbReference>
<proteinExistence type="predicted"/>
<dbReference type="InterPro" id="IPR036388">
    <property type="entry name" value="WH-like_DNA-bd_sf"/>
</dbReference>
<dbReference type="PRINTS" id="PR00046">
    <property type="entry name" value="SIGMA70FCT"/>
</dbReference>
<feature type="domain" description="RNA polymerase sigma-70" evidence="2">
    <location>
        <begin position="185"/>
        <end position="211"/>
    </location>
</feature>
<name>A0A5X6ERX5_SALET</name>
<comment type="caution">
    <text evidence="3">The sequence shown here is derived from an EMBL/GenBank/DDBJ whole genome shotgun (WGS) entry which is preliminary data.</text>
</comment>
<evidence type="ECO:0000259" key="2">
    <source>
        <dbReference type="PROSITE" id="PS00716"/>
    </source>
</evidence>
<gene>
    <name evidence="3" type="ORF">EKG95_27000</name>
</gene>
<sequence>MSEKSTKNFPARHGAPWSKEEFQQLIQAIEQGLTLSELAKRHQRTSGGILGAIKRLFPSEFYQNNNVGSVSDLARYFNEIQSQERACLINSLCPSAATEKKTKKKQKTRRGEQAASSCSAVPGTSGKTSDEKQITGFVPSTEFLDYIASESDVIMLVSAAVESLSKERDRDILLMRLGTDEHPHTLAEIAAKCGVSRERVRQIQERAFRRLAGKSRYEGTPGAALKNLINSVSNSSYEIAIWVHRIAHRDFMTSSGLAAKFILCTAGIHKVKREEIVGFFSDISLLQKAKLAKLRELDRSRAAKERVESEFSGWLSHTDWPKAIAPPPSAEQLSSQRIVNDSDIAGHFYSQKLARTVQYESGLELNIMTQLERSDQVSFYQEQPVAIPYSFKDKLRKYYPDLLVATVDGRCLLVEVKPTDSMALSINRAKANAGRAWAHARGWGWLVVSDRHTLRQLEEHVIPAAKRMLIENELNASGVLTWHDMMGLRTRHELTRLDLTAYIIQSGAEVDRSYRISARTVRNSGLVKLSSG</sequence>
<dbReference type="InterPro" id="IPR014833">
    <property type="entry name" value="TnsA_N"/>
</dbReference>
<dbReference type="InterPro" id="IPR007630">
    <property type="entry name" value="RNA_pol_sigma70_r4"/>
</dbReference>
<dbReference type="GO" id="GO:0003700">
    <property type="term" value="F:DNA-binding transcription factor activity"/>
    <property type="evidence" value="ECO:0007669"/>
    <property type="project" value="InterPro"/>
</dbReference>
<dbReference type="AlphaFoldDB" id="A0A5X6ERX5"/>
<feature type="region of interest" description="Disordered" evidence="1">
    <location>
        <begin position="98"/>
        <end position="132"/>
    </location>
</feature>
<accession>A0A5X6ERX5</accession>
<reference evidence="3" key="1">
    <citation type="submission" date="2018-12" db="EMBL/GenBank/DDBJ databases">
        <authorList>
            <person name="Ashton P.M."/>
            <person name="Dallman T."/>
            <person name="Nair S."/>
            <person name="De Pinna E."/>
            <person name="Peters T."/>
            <person name="Grant K."/>
        </authorList>
    </citation>
    <scope>NUCLEOTIDE SEQUENCE</scope>
    <source>
        <strain evidence="3">650060</strain>
    </source>
</reference>